<reference evidence="2" key="1">
    <citation type="journal article" date="2017" name="Parasit. Vectors">
        <title>Sialotranscriptomics of Rhipicephalus zambeziensis reveals intricate expression profiles of secretory proteins and suggests tight temporal transcriptional regulation during blood-feeding.</title>
        <authorList>
            <person name="de Castro M.H."/>
            <person name="de Klerk D."/>
            <person name="Pienaar R."/>
            <person name="Rees D.J.G."/>
            <person name="Mans B.J."/>
        </authorList>
    </citation>
    <scope>NUCLEOTIDE SEQUENCE</scope>
    <source>
        <tissue evidence="2">Salivary glands</tissue>
    </source>
</reference>
<sequence>MCRKNASNCSARREAGDTSGTVKSARLKSVTSDSHRCAEQSFRFFFFLLSKAFARVPRPAHVRTPARGSALEAKCSDQRWSGQNATSRQKRSQMARAESRDEALAGKCCARCLL</sequence>
<organism evidence="2">
    <name type="scientific">Rhipicephalus zambeziensis</name>
    <dbReference type="NCBI Taxonomy" id="60191"/>
    <lineage>
        <taxon>Eukaryota</taxon>
        <taxon>Metazoa</taxon>
        <taxon>Ecdysozoa</taxon>
        <taxon>Arthropoda</taxon>
        <taxon>Chelicerata</taxon>
        <taxon>Arachnida</taxon>
        <taxon>Acari</taxon>
        <taxon>Parasitiformes</taxon>
        <taxon>Ixodida</taxon>
        <taxon>Ixodoidea</taxon>
        <taxon>Ixodidae</taxon>
        <taxon>Rhipicephalinae</taxon>
        <taxon>Rhipicephalus</taxon>
        <taxon>Rhipicephalus</taxon>
    </lineage>
</organism>
<feature type="region of interest" description="Disordered" evidence="1">
    <location>
        <begin position="1"/>
        <end position="25"/>
    </location>
</feature>
<name>A0A224YFT3_9ACAR</name>
<dbReference type="AlphaFoldDB" id="A0A224YFT3"/>
<protein>
    <submittedName>
        <fullName evidence="2">Uncharacterized protein</fullName>
    </submittedName>
</protein>
<proteinExistence type="predicted"/>
<evidence type="ECO:0000256" key="1">
    <source>
        <dbReference type="SAM" id="MobiDB-lite"/>
    </source>
</evidence>
<accession>A0A224YFT3</accession>
<dbReference type="EMBL" id="GFPF01003443">
    <property type="protein sequence ID" value="MAA14589.1"/>
    <property type="molecule type" value="Transcribed_RNA"/>
</dbReference>
<feature type="region of interest" description="Disordered" evidence="1">
    <location>
        <begin position="77"/>
        <end position="101"/>
    </location>
</feature>
<feature type="compositionally biased region" description="Polar residues" evidence="1">
    <location>
        <begin position="1"/>
        <end position="10"/>
    </location>
</feature>
<feature type="compositionally biased region" description="Polar residues" evidence="1">
    <location>
        <begin position="78"/>
        <end position="87"/>
    </location>
</feature>
<evidence type="ECO:0000313" key="2">
    <source>
        <dbReference type="EMBL" id="MAA14589.1"/>
    </source>
</evidence>